<feature type="compositionally biased region" description="Basic and acidic residues" evidence="6">
    <location>
        <begin position="321"/>
        <end position="331"/>
    </location>
</feature>
<evidence type="ECO:0000256" key="6">
    <source>
        <dbReference type="SAM" id="MobiDB-lite"/>
    </source>
</evidence>
<evidence type="ECO:0000256" key="4">
    <source>
        <dbReference type="ARBA" id="ARBA00023136"/>
    </source>
</evidence>
<name>A0AAN7C1I4_9PEZI</name>
<evidence type="ECO:0000313" key="9">
    <source>
        <dbReference type="EMBL" id="KAK4233520.1"/>
    </source>
</evidence>
<protein>
    <recommendedName>
        <fullName evidence="8">Rhodopsin domain-containing protein</fullName>
    </recommendedName>
</protein>
<dbReference type="GO" id="GO:0016020">
    <property type="term" value="C:membrane"/>
    <property type="evidence" value="ECO:0007669"/>
    <property type="project" value="UniProtKB-SubCell"/>
</dbReference>
<feature type="transmembrane region" description="Helical" evidence="7">
    <location>
        <begin position="53"/>
        <end position="74"/>
    </location>
</feature>
<evidence type="ECO:0000256" key="2">
    <source>
        <dbReference type="ARBA" id="ARBA00022692"/>
    </source>
</evidence>
<evidence type="ECO:0000256" key="1">
    <source>
        <dbReference type="ARBA" id="ARBA00004141"/>
    </source>
</evidence>
<reference evidence="9" key="2">
    <citation type="submission" date="2023-05" db="EMBL/GenBank/DDBJ databases">
        <authorList>
            <consortium name="Lawrence Berkeley National Laboratory"/>
            <person name="Steindorff A."/>
            <person name="Hensen N."/>
            <person name="Bonometti L."/>
            <person name="Westerberg I."/>
            <person name="Brannstrom I.O."/>
            <person name="Guillou S."/>
            <person name="Cros-Aarteil S."/>
            <person name="Calhoun S."/>
            <person name="Haridas S."/>
            <person name="Kuo A."/>
            <person name="Mondo S."/>
            <person name="Pangilinan J."/>
            <person name="Riley R."/>
            <person name="Labutti K."/>
            <person name="Andreopoulos B."/>
            <person name="Lipzen A."/>
            <person name="Chen C."/>
            <person name="Yanf M."/>
            <person name="Daum C."/>
            <person name="Ng V."/>
            <person name="Clum A."/>
            <person name="Ohm R."/>
            <person name="Martin F."/>
            <person name="Silar P."/>
            <person name="Natvig D."/>
            <person name="Lalanne C."/>
            <person name="Gautier V."/>
            <person name="Ament-Velasquez S.L."/>
            <person name="Kruys A."/>
            <person name="Hutchinson M.I."/>
            <person name="Powell A.J."/>
            <person name="Barry K."/>
            <person name="Miller A.N."/>
            <person name="Grigoriev I.V."/>
            <person name="Debuchy R."/>
            <person name="Gladieux P."/>
            <person name="Thoren M.H."/>
            <person name="Johannesson H."/>
        </authorList>
    </citation>
    <scope>NUCLEOTIDE SEQUENCE</scope>
    <source>
        <strain evidence="9">CBS 532.94</strain>
    </source>
</reference>
<organism evidence="9 10">
    <name type="scientific">Achaetomium macrosporum</name>
    <dbReference type="NCBI Taxonomy" id="79813"/>
    <lineage>
        <taxon>Eukaryota</taxon>
        <taxon>Fungi</taxon>
        <taxon>Dikarya</taxon>
        <taxon>Ascomycota</taxon>
        <taxon>Pezizomycotina</taxon>
        <taxon>Sordariomycetes</taxon>
        <taxon>Sordariomycetidae</taxon>
        <taxon>Sordariales</taxon>
        <taxon>Chaetomiaceae</taxon>
        <taxon>Achaetomium</taxon>
    </lineage>
</organism>
<feature type="transmembrane region" description="Helical" evidence="7">
    <location>
        <begin position="174"/>
        <end position="202"/>
    </location>
</feature>
<keyword evidence="10" id="KW-1185">Reference proteome</keyword>
<evidence type="ECO:0000256" key="3">
    <source>
        <dbReference type="ARBA" id="ARBA00022989"/>
    </source>
</evidence>
<feature type="transmembrane region" description="Helical" evidence="7">
    <location>
        <begin position="214"/>
        <end position="232"/>
    </location>
</feature>
<feature type="domain" description="Rhodopsin" evidence="8">
    <location>
        <begin position="37"/>
        <end position="274"/>
    </location>
</feature>
<dbReference type="Proteomes" id="UP001303760">
    <property type="component" value="Unassembled WGS sequence"/>
</dbReference>
<dbReference type="Pfam" id="PF20684">
    <property type="entry name" value="Fung_rhodopsin"/>
    <property type="match status" value="1"/>
</dbReference>
<proteinExistence type="inferred from homology"/>
<feature type="transmembrane region" description="Helical" evidence="7">
    <location>
        <begin position="131"/>
        <end position="154"/>
    </location>
</feature>
<accession>A0AAN7C1I4</accession>
<comment type="similarity">
    <text evidence="5">Belongs to the SAT4 family.</text>
</comment>
<dbReference type="EMBL" id="MU860536">
    <property type="protein sequence ID" value="KAK4233520.1"/>
    <property type="molecule type" value="Genomic_DNA"/>
</dbReference>
<feature type="transmembrane region" description="Helical" evidence="7">
    <location>
        <begin position="20"/>
        <end position="41"/>
    </location>
</feature>
<comment type="caution">
    <text evidence="9">The sequence shown here is derived from an EMBL/GenBank/DDBJ whole genome shotgun (WGS) entry which is preliminary data.</text>
</comment>
<dbReference type="PANTHER" id="PTHR33048:SF155">
    <property type="entry name" value="INTEGRAL MEMBRANE PROTEIN"/>
    <property type="match status" value="1"/>
</dbReference>
<evidence type="ECO:0000259" key="8">
    <source>
        <dbReference type="Pfam" id="PF20684"/>
    </source>
</evidence>
<gene>
    <name evidence="9" type="ORF">C8A03DRAFT_19421</name>
</gene>
<evidence type="ECO:0000256" key="7">
    <source>
        <dbReference type="SAM" id="Phobius"/>
    </source>
</evidence>
<feature type="region of interest" description="Disordered" evidence="6">
    <location>
        <begin position="286"/>
        <end position="426"/>
    </location>
</feature>
<feature type="compositionally biased region" description="Gly residues" evidence="6">
    <location>
        <begin position="417"/>
        <end position="426"/>
    </location>
</feature>
<dbReference type="InterPro" id="IPR049326">
    <property type="entry name" value="Rhodopsin_dom_fungi"/>
</dbReference>
<feature type="transmembrane region" description="Helical" evidence="7">
    <location>
        <begin position="252"/>
        <end position="272"/>
    </location>
</feature>
<reference evidence="9" key="1">
    <citation type="journal article" date="2023" name="Mol. Phylogenet. Evol.">
        <title>Genome-scale phylogeny and comparative genomics of the fungal order Sordariales.</title>
        <authorList>
            <person name="Hensen N."/>
            <person name="Bonometti L."/>
            <person name="Westerberg I."/>
            <person name="Brannstrom I.O."/>
            <person name="Guillou S."/>
            <person name="Cros-Aarteil S."/>
            <person name="Calhoun S."/>
            <person name="Haridas S."/>
            <person name="Kuo A."/>
            <person name="Mondo S."/>
            <person name="Pangilinan J."/>
            <person name="Riley R."/>
            <person name="LaButti K."/>
            <person name="Andreopoulos B."/>
            <person name="Lipzen A."/>
            <person name="Chen C."/>
            <person name="Yan M."/>
            <person name="Daum C."/>
            <person name="Ng V."/>
            <person name="Clum A."/>
            <person name="Steindorff A."/>
            <person name="Ohm R.A."/>
            <person name="Martin F."/>
            <person name="Silar P."/>
            <person name="Natvig D.O."/>
            <person name="Lalanne C."/>
            <person name="Gautier V."/>
            <person name="Ament-Velasquez S.L."/>
            <person name="Kruys A."/>
            <person name="Hutchinson M.I."/>
            <person name="Powell A.J."/>
            <person name="Barry K."/>
            <person name="Miller A.N."/>
            <person name="Grigoriev I.V."/>
            <person name="Debuchy R."/>
            <person name="Gladieux P."/>
            <person name="Hiltunen Thoren M."/>
            <person name="Johannesson H."/>
        </authorList>
    </citation>
    <scope>NUCLEOTIDE SEQUENCE</scope>
    <source>
        <strain evidence="9">CBS 532.94</strain>
    </source>
</reference>
<keyword evidence="4 7" id="KW-0472">Membrane</keyword>
<dbReference type="AlphaFoldDB" id="A0AAN7C1I4"/>
<dbReference type="PANTHER" id="PTHR33048">
    <property type="entry name" value="PTH11-LIKE INTEGRAL MEMBRANE PROTEIN (AFU_ORTHOLOGUE AFUA_5G11245)"/>
    <property type="match status" value="1"/>
</dbReference>
<comment type="subcellular location">
    <subcellularLocation>
        <location evidence="1">Membrane</location>
        <topology evidence="1">Multi-pass membrane protein</topology>
    </subcellularLocation>
</comment>
<keyword evidence="2 7" id="KW-0812">Transmembrane</keyword>
<keyword evidence="3 7" id="KW-1133">Transmembrane helix</keyword>
<evidence type="ECO:0000313" key="10">
    <source>
        <dbReference type="Proteomes" id="UP001303760"/>
    </source>
</evidence>
<sequence>MSSAAPLPAHLAAEDKGPGIIATICVVTVLETLFCAARIYTRGRILGRLQLDDYLVVLSVIMGWASVAFSVMAVQSGNGKHFAILTTEQKSGAILWTMVGFCPGILSFGIPKLAVVALLSRLMNPSRIHKIFLWSLATVCLLSLLGCVVVLFGRCTPARSLWDFDVVPEGCFDVWILVNYAIYAGTFSAFTDLYLAVYPAIVLFSLRMNLRKKLALSGALGVGSIATVVAIYKTTRLPGLASPDFSYDTSDLVVWTAVEGATIIIAACIPVLQPFKNGSYGPSKDYAGRSGGHDGGIELSHTSHNRSKRPVKDPNSLTFLDETRAGSEESILKNGQQRPELPVVPEYESKSDMTLAEGSSIDGRDAHHAAAGGGGGGHALPPPSAGNAGIVRTTVVSVSYGQEAGGHGSSRWNARGPGAGMTGRAA</sequence>
<feature type="transmembrane region" description="Helical" evidence="7">
    <location>
        <begin position="94"/>
        <end position="119"/>
    </location>
</feature>
<dbReference type="InterPro" id="IPR052337">
    <property type="entry name" value="SAT4-like"/>
</dbReference>
<evidence type="ECO:0000256" key="5">
    <source>
        <dbReference type="ARBA" id="ARBA00038359"/>
    </source>
</evidence>